<feature type="region of interest" description="Disordered" evidence="1">
    <location>
        <begin position="163"/>
        <end position="202"/>
    </location>
</feature>
<organism evidence="2 3">
    <name type="scientific">Hibiscus sabdariffa</name>
    <name type="common">roselle</name>
    <dbReference type="NCBI Taxonomy" id="183260"/>
    <lineage>
        <taxon>Eukaryota</taxon>
        <taxon>Viridiplantae</taxon>
        <taxon>Streptophyta</taxon>
        <taxon>Embryophyta</taxon>
        <taxon>Tracheophyta</taxon>
        <taxon>Spermatophyta</taxon>
        <taxon>Magnoliopsida</taxon>
        <taxon>eudicotyledons</taxon>
        <taxon>Gunneridae</taxon>
        <taxon>Pentapetalae</taxon>
        <taxon>rosids</taxon>
        <taxon>malvids</taxon>
        <taxon>Malvales</taxon>
        <taxon>Malvaceae</taxon>
        <taxon>Malvoideae</taxon>
        <taxon>Hibiscus</taxon>
    </lineage>
</organism>
<sequence>MIITKTPQQSKPKSSRNLRVSFASSSEMQVCVPKRISSSAFGAEPATPMEWSATSNESLFSIHINNSSSYSKDQFFMLYKSGELTKLDEQIIAQKNSLPSLKELDDMAARDEDIDTGSGNATDDSEPKVAQAKEVQSSDSNGQIVGNISISFTFPVLTGADGGRLSSACADQNKGFPAQQQPPQKEEEKHQQQKEITGEMEA</sequence>
<reference evidence="2 3" key="1">
    <citation type="journal article" date="2024" name="G3 (Bethesda)">
        <title>Genome assembly of Hibiscus sabdariffa L. provides insights into metabolisms of medicinal natural products.</title>
        <authorList>
            <person name="Kim T."/>
        </authorList>
    </citation>
    <scope>NUCLEOTIDE SEQUENCE [LARGE SCALE GENOMIC DNA]</scope>
    <source>
        <strain evidence="2">TK-2024</strain>
        <tissue evidence="2">Old leaves</tissue>
    </source>
</reference>
<evidence type="ECO:0000313" key="2">
    <source>
        <dbReference type="EMBL" id="KAK9037478.1"/>
    </source>
</evidence>
<dbReference type="PANTHER" id="PTHR33673:SF36">
    <property type="entry name" value="MYB-LIKE PROTEIN Q"/>
    <property type="match status" value="1"/>
</dbReference>
<feature type="compositionally biased region" description="Basic and acidic residues" evidence="1">
    <location>
        <begin position="184"/>
        <end position="202"/>
    </location>
</feature>
<keyword evidence="3" id="KW-1185">Reference proteome</keyword>
<name>A0ABR2TJY9_9ROSI</name>
<proteinExistence type="predicted"/>
<feature type="region of interest" description="Disordered" evidence="1">
    <location>
        <begin position="112"/>
        <end position="142"/>
    </location>
</feature>
<protein>
    <submittedName>
        <fullName evidence="2">Uncharacterized protein</fullName>
    </submittedName>
</protein>
<dbReference type="EMBL" id="JBBPBN010000005">
    <property type="protein sequence ID" value="KAK9037478.1"/>
    <property type="molecule type" value="Genomic_DNA"/>
</dbReference>
<dbReference type="Proteomes" id="UP001396334">
    <property type="component" value="Unassembled WGS sequence"/>
</dbReference>
<comment type="caution">
    <text evidence="2">The sequence shown here is derived from an EMBL/GenBank/DDBJ whole genome shotgun (WGS) entry which is preliminary data.</text>
</comment>
<accession>A0ABR2TJY9</accession>
<dbReference type="PANTHER" id="PTHR33673">
    <property type="entry name" value="SUPPRESSOR SRP40-LIKE PROTEIN"/>
    <property type="match status" value="1"/>
</dbReference>
<feature type="region of interest" description="Disordered" evidence="1">
    <location>
        <begin position="1"/>
        <end position="21"/>
    </location>
</feature>
<evidence type="ECO:0000313" key="3">
    <source>
        <dbReference type="Proteomes" id="UP001396334"/>
    </source>
</evidence>
<gene>
    <name evidence="2" type="ORF">V6N11_022389</name>
</gene>
<evidence type="ECO:0000256" key="1">
    <source>
        <dbReference type="SAM" id="MobiDB-lite"/>
    </source>
</evidence>